<name>A0A5C3Q9U2_9AGAR</name>
<gene>
    <name evidence="1" type="ORF">BDV98DRAFT_251765</name>
</gene>
<sequence>MRRSCFRSSRSSVTWWSSSCNVIYPPTLHPPLPSHPSRLECSFPSSQNSYYYVHQRLRRRCSMKSSLLGSHLTYRGSLDPPLYKFPESSMPVLHAFVLDTASGPDVILDLFSCSTCSGHWRELRTLRVFYNHPALNNSRVFGIYNYQNDEEQADAITHLLTRRSHSQDIDGATADEFFDVFPASLSWN</sequence>
<accession>A0A5C3Q9U2</accession>
<proteinExistence type="predicted"/>
<dbReference type="EMBL" id="ML178844">
    <property type="protein sequence ID" value="TFK97829.1"/>
    <property type="molecule type" value="Genomic_DNA"/>
</dbReference>
<dbReference type="AlphaFoldDB" id="A0A5C3Q9U2"/>
<reference evidence="1 2" key="1">
    <citation type="journal article" date="2019" name="Nat. Ecol. Evol.">
        <title>Megaphylogeny resolves global patterns of mushroom evolution.</title>
        <authorList>
            <person name="Varga T."/>
            <person name="Krizsan K."/>
            <person name="Foldi C."/>
            <person name="Dima B."/>
            <person name="Sanchez-Garcia M."/>
            <person name="Sanchez-Ramirez S."/>
            <person name="Szollosi G.J."/>
            <person name="Szarkandi J.G."/>
            <person name="Papp V."/>
            <person name="Albert L."/>
            <person name="Andreopoulos W."/>
            <person name="Angelini C."/>
            <person name="Antonin V."/>
            <person name="Barry K.W."/>
            <person name="Bougher N.L."/>
            <person name="Buchanan P."/>
            <person name="Buyck B."/>
            <person name="Bense V."/>
            <person name="Catcheside P."/>
            <person name="Chovatia M."/>
            <person name="Cooper J."/>
            <person name="Damon W."/>
            <person name="Desjardin D."/>
            <person name="Finy P."/>
            <person name="Geml J."/>
            <person name="Haridas S."/>
            <person name="Hughes K."/>
            <person name="Justo A."/>
            <person name="Karasinski D."/>
            <person name="Kautmanova I."/>
            <person name="Kiss B."/>
            <person name="Kocsube S."/>
            <person name="Kotiranta H."/>
            <person name="LaButti K.M."/>
            <person name="Lechner B.E."/>
            <person name="Liimatainen K."/>
            <person name="Lipzen A."/>
            <person name="Lukacs Z."/>
            <person name="Mihaltcheva S."/>
            <person name="Morgado L.N."/>
            <person name="Niskanen T."/>
            <person name="Noordeloos M.E."/>
            <person name="Ohm R.A."/>
            <person name="Ortiz-Santana B."/>
            <person name="Ovrebo C."/>
            <person name="Racz N."/>
            <person name="Riley R."/>
            <person name="Savchenko A."/>
            <person name="Shiryaev A."/>
            <person name="Soop K."/>
            <person name="Spirin V."/>
            <person name="Szebenyi C."/>
            <person name="Tomsovsky M."/>
            <person name="Tulloss R.E."/>
            <person name="Uehling J."/>
            <person name="Grigoriev I.V."/>
            <person name="Vagvolgyi C."/>
            <person name="Papp T."/>
            <person name="Martin F.M."/>
            <person name="Miettinen O."/>
            <person name="Hibbett D.S."/>
            <person name="Nagy L.G."/>
        </authorList>
    </citation>
    <scope>NUCLEOTIDE SEQUENCE [LARGE SCALE GENOMIC DNA]</scope>
    <source>
        <strain evidence="1 2">CBS 309.79</strain>
    </source>
</reference>
<dbReference type="Proteomes" id="UP000305067">
    <property type="component" value="Unassembled WGS sequence"/>
</dbReference>
<organism evidence="1 2">
    <name type="scientific">Pterulicium gracile</name>
    <dbReference type="NCBI Taxonomy" id="1884261"/>
    <lineage>
        <taxon>Eukaryota</taxon>
        <taxon>Fungi</taxon>
        <taxon>Dikarya</taxon>
        <taxon>Basidiomycota</taxon>
        <taxon>Agaricomycotina</taxon>
        <taxon>Agaricomycetes</taxon>
        <taxon>Agaricomycetidae</taxon>
        <taxon>Agaricales</taxon>
        <taxon>Pleurotineae</taxon>
        <taxon>Pterulaceae</taxon>
        <taxon>Pterulicium</taxon>
    </lineage>
</organism>
<evidence type="ECO:0000313" key="1">
    <source>
        <dbReference type="EMBL" id="TFK97829.1"/>
    </source>
</evidence>
<keyword evidence="2" id="KW-1185">Reference proteome</keyword>
<evidence type="ECO:0000313" key="2">
    <source>
        <dbReference type="Proteomes" id="UP000305067"/>
    </source>
</evidence>
<protein>
    <submittedName>
        <fullName evidence="1">Uncharacterized protein</fullName>
    </submittedName>
</protein>